<reference evidence="2 3" key="1">
    <citation type="submission" date="2018-06" db="EMBL/GenBank/DDBJ databases">
        <authorList>
            <consortium name="Pathogen Informatics"/>
            <person name="Doyle S."/>
        </authorList>
    </citation>
    <scope>NUCLEOTIDE SEQUENCE [LARGE SCALE GENOMIC DNA]</scope>
    <source>
        <strain evidence="2 3">NCTC13291</strain>
    </source>
</reference>
<evidence type="ECO:0000313" key="3">
    <source>
        <dbReference type="Proteomes" id="UP000254919"/>
    </source>
</evidence>
<sequence length="102" mass="10473">MVEAAGPGGLGRACGATGWRPGWAWQGGEMAEATTKQGHPGRDAPVSWSSRGGRPQGQLLLLTSSGVEPVVKWLATMLPVGAPVTAEEPALLLFRTTLPGVA</sequence>
<protein>
    <submittedName>
        <fullName evidence="2">Uncharacterized protein</fullName>
    </submittedName>
</protein>
<dbReference type="Proteomes" id="UP000254919">
    <property type="component" value="Unassembled WGS sequence"/>
</dbReference>
<proteinExistence type="predicted"/>
<feature type="compositionally biased region" description="Gly residues" evidence="1">
    <location>
        <begin position="1"/>
        <end position="12"/>
    </location>
</feature>
<gene>
    <name evidence="2" type="ORF">NCTC13291_03642</name>
</gene>
<accession>A0A379N715</accession>
<evidence type="ECO:0000256" key="1">
    <source>
        <dbReference type="SAM" id="MobiDB-lite"/>
    </source>
</evidence>
<organism evidence="2 3">
    <name type="scientific">Roseomonas mucosa</name>
    <dbReference type="NCBI Taxonomy" id="207340"/>
    <lineage>
        <taxon>Bacteria</taxon>
        <taxon>Pseudomonadati</taxon>
        <taxon>Pseudomonadota</taxon>
        <taxon>Alphaproteobacteria</taxon>
        <taxon>Acetobacterales</taxon>
        <taxon>Roseomonadaceae</taxon>
        <taxon>Roseomonas</taxon>
    </lineage>
</organism>
<evidence type="ECO:0000313" key="2">
    <source>
        <dbReference type="EMBL" id="SUE42025.1"/>
    </source>
</evidence>
<feature type="region of interest" description="Disordered" evidence="1">
    <location>
        <begin position="1"/>
        <end position="53"/>
    </location>
</feature>
<dbReference type="EMBL" id="UGVN01000001">
    <property type="protein sequence ID" value="SUE42025.1"/>
    <property type="molecule type" value="Genomic_DNA"/>
</dbReference>
<dbReference type="AlphaFoldDB" id="A0A379N715"/>
<name>A0A379N715_9PROT</name>